<sequence>MNFVNGAFRCLMAHTRGRGLSRAAAAAAAAGTAAAATAASMTLWSEGVVAEANRAEAESARTPPLAGAAATSSSFAASALPPTSTPASSPSAASSSAHATSADSLPTYKLSCKARSAAPHRPVVLVSCGSFNPPTVLHLRMVDLAAEELMRRGYDVWGAYLSPVADAYGKSGLAPAADRVTMCRLAAAESETSPVAAAAAAAAAAASEGEKGSHDGSTLNFKPRSNPEADLVMVYDWEARQPGYTRTLAVLRRVESELRDWLQQGQQGGPMGPSGAPAAAAPAHSPRQDAPGQQDGQQQGGQESGVRAMLLCGGDVLASMASPGVWRDPDVILREHGVVCVDREGADLEDLLNKPGNVLYDNRDRIVVVYDKVGNTVSSSKVR</sequence>
<feature type="region of interest" description="Disordered" evidence="1">
    <location>
        <begin position="77"/>
        <end position="98"/>
    </location>
</feature>
<dbReference type="PANTHER" id="PTHR12039">
    <property type="entry name" value="NICOTINAMIDE MONONUCLEOTIDE ADENYLYLTRANSFERASE"/>
    <property type="match status" value="1"/>
</dbReference>
<protein>
    <recommendedName>
        <fullName evidence="2">Cytidyltransferase-like domain-containing protein</fullName>
    </recommendedName>
</protein>
<feature type="non-terminal residue" evidence="3">
    <location>
        <position position="1"/>
    </location>
</feature>
<dbReference type="SUPFAM" id="SSF52374">
    <property type="entry name" value="Nucleotidylyl transferase"/>
    <property type="match status" value="1"/>
</dbReference>
<dbReference type="InterPro" id="IPR004821">
    <property type="entry name" value="Cyt_trans-like"/>
</dbReference>
<dbReference type="Pfam" id="PF01467">
    <property type="entry name" value="CTP_transf_like"/>
    <property type="match status" value="1"/>
</dbReference>
<feature type="compositionally biased region" description="Low complexity" evidence="1">
    <location>
        <begin position="273"/>
        <end position="297"/>
    </location>
</feature>
<dbReference type="InterPro" id="IPR051182">
    <property type="entry name" value="Euk_NMN_adenylyltrnsfrase"/>
</dbReference>
<dbReference type="GO" id="GO:0009435">
    <property type="term" value="P:NAD+ biosynthetic process"/>
    <property type="evidence" value="ECO:0007669"/>
    <property type="project" value="TreeGrafter"/>
</dbReference>
<evidence type="ECO:0000313" key="4">
    <source>
        <dbReference type="Proteomes" id="UP001054857"/>
    </source>
</evidence>
<reference evidence="3 4" key="1">
    <citation type="journal article" date="2021" name="Sci. Rep.">
        <title>Genome sequencing of the multicellular alga Astrephomene provides insights into convergent evolution of germ-soma differentiation.</title>
        <authorList>
            <person name="Yamashita S."/>
            <person name="Yamamoto K."/>
            <person name="Matsuzaki R."/>
            <person name="Suzuki S."/>
            <person name="Yamaguchi H."/>
            <person name="Hirooka S."/>
            <person name="Minakuchi Y."/>
            <person name="Miyagishima S."/>
            <person name="Kawachi M."/>
            <person name="Toyoda A."/>
            <person name="Nozaki H."/>
        </authorList>
    </citation>
    <scope>NUCLEOTIDE SEQUENCE [LARGE SCALE GENOMIC DNA]</scope>
    <source>
        <strain evidence="3 4">NIES-4017</strain>
    </source>
</reference>
<organism evidence="3 4">
    <name type="scientific">Astrephomene gubernaculifera</name>
    <dbReference type="NCBI Taxonomy" id="47775"/>
    <lineage>
        <taxon>Eukaryota</taxon>
        <taxon>Viridiplantae</taxon>
        <taxon>Chlorophyta</taxon>
        <taxon>core chlorophytes</taxon>
        <taxon>Chlorophyceae</taxon>
        <taxon>CS clade</taxon>
        <taxon>Chlamydomonadales</taxon>
        <taxon>Astrephomenaceae</taxon>
        <taxon>Astrephomene</taxon>
    </lineage>
</organism>
<dbReference type="GO" id="GO:0000309">
    <property type="term" value="F:nicotinamide-nucleotide adenylyltransferase activity"/>
    <property type="evidence" value="ECO:0007669"/>
    <property type="project" value="TreeGrafter"/>
</dbReference>
<evidence type="ECO:0000259" key="2">
    <source>
        <dbReference type="Pfam" id="PF01467"/>
    </source>
</evidence>
<dbReference type="GO" id="GO:0004515">
    <property type="term" value="F:nicotinate-nucleotide adenylyltransferase activity"/>
    <property type="evidence" value="ECO:0007669"/>
    <property type="project" value="TreeGrafter"/>
</dbReference>
<dbReference type="PANTHER" id="PTHR12039:SF0">
    <property type="entry name" value="NICOTINAMIDE-NUCLEOTIDE ADENYLYLTRANSFERASE"/>
    <property type="match status" value="1"/>
</dbReference>
<evidence type="ECO:0000256" key="1">
    <source>
        <dbReference type="SAM" id="MobiDB-lite"/>
    </source>
</evidence>
<proteinExistence type="predicted"/>
<dbReference type="Gene3D" id="3.40.50.620">
    <property type="entry name" value="HUPs"/>
    <property type="match status" value="1"/>
</dbReference>
<keyword evidence="4" id="KW-1185">Reference proteome</keyword>
<dbReference type="EMBL" id="BMAR01000007">
    <property type="protein sequence ID" value="GFR44446.1"/>
    <property type="molecule type" value="Genomic_DNA"/>
</dbReference>
<accession>A0AAD3DR85</accession>
<feature type="domain" description="Cytidyltransferase-like" evidence="2">
    <location>
        <begin position="128"/>
        <end position="192"/>
    </location>
</feature>
<dbReference type="AlphaFoldDB" id="A0AAD3DR85"/>
<name>A0AAD3DR85_9CHLO</name>
<evidence type="ECO:0000313" key="3">
    <source>
        <dbReference type="EMBL" id="GFR44446.1"/>
    </source>
</evidence>
<gene>
    <name evidence="3" type="ORF">Agub_g5657</name>
</gene>
<comment type="caution">
    <text evidence="3">The sequence shown here is derived from an EMBL/GenBank/DDBJ whole genome shotgun (WGS) entry which is preliminary data.</text>
</comment>
<dbReference type="Proteomes" id="UP001054857">
    <property type="component" value="Unassembled WGS sequence"/>
</dbReference>
<feature type="region of interest" description="Disordered" evidence="1">
    <location>
        <begin position="264"/>
        <end position="304"/>
    </location>
</feature>
<dbReference type="InterPro" id="IPR014729">
    <property type="entry name" value="Rossmann-like_a/b/a_fold"/>
</dbReference>